<keyword evidence="5" id="KW-0418">Kinase</keyword>
<dbReference type="Proteomes" id="UP000663347">
    <property type="component" value="Chromosome"/>
</dbReference>
<comment type="similarity">
    <text evidence="1">Belongs to the aspartokinase family.</text>
</comment>
<evidence type="ECO:0000256" key="5">
    <source>
        <dbReference type="ARBA" id="ARBA00022777"/>
    </source>
</evidence>
<comment type="catalytic activity">
    <reaction evidence="7">
        <text>L-aspartate + ATP = 4-phospho-L-aspartate + ADP</text>
        <dbReference type="Rhea" id="RHEA:23776"/>
        <dbReference type="ChEBI" id="CHEBI:29991"/>
        <dbReference type="ChEBI" id="CHEBI:30616"/>
        <dbReference type="ChEBI" id="CHEBI:57535"/>
        <dbReference type="ChEBI" id="CHEBI:456216"/>
        <dbReference type="EC" id="2.7.2.4"/>
    </reaction>
</comment>
<evidence type="ECO:0000259" key="8">
    <source>
        <dbReference type="Pfam" id="PF00696"/>
    </source>
</evidence>
<evidence type="ECO:0000256" key="1">
    <source>
        <dbReference type="ARBA" id="ARBA00010122"/>
    </source>
</evidence>
<keyword evidence="3" id="KW-0808">Transferase</keyword>
<dbReference type="Gene3D" id="3.30.2130.10">
    <property type="entry name" value="VC0802-like"/>
    <property type="match status" value="1"/>
</dbReference>
<keyword evidence="4" id="KW-0547">Nucleotide-binding</keyword>
<dbReference type="SUPFAM" id="SSF55021">
    <property type="entry name" value="ACT-like"/>
    <property type="match status" value="1"/>
</dbReference>
<protein>
    <recommendedName>
        <fullName evidence="2">aspartate kinase</fullName>
        <ecNumber evidence="2">2.7.2.4</ecNumber>
    </recommendedName>
</protein>
<evidence type="ECO:0000256" key="2">
    <source>
        <dbReference type="ARBA" id="ARBA00013059"/>
    </source>
</evidence>
<reference evidence="9" key="1">
    <citation type="submission" date="2021-02" db="EMBL/GenBank/DDBJ databases">
        <authorList>
            <person name="Franco D."/>
        </authorList>
    </citation>
    <scope>NUCLEOTIDE SEQUENCE</scope>
    <source>
        <strain evidence="9">RANSCY</strain>
    </source>
</reference>
<dbReference type="EC" id="2.7.2.4" evidence="2"/>
<accession>A0A974X7Q2</accession>
<dbReference type="PANTHER" id="PTHR21499">
    <property type="entry name" value="ASPARTATE KINASE"/>
    <property type="match status" value="1"/>
</dbReference>
<dbReference type="PROSITE" id="PS00324">
    <property type="entry name" value="ASPARTOKINASE"/>
    <property type="match status" value="1"/>
</dbReference>
<gene>
    <name evidence="9" type="ORF">JSR06_00150</name>
</gene>
<evidence type="ECO:0000313" key="9">
    <source>
        <dbReference type="EMBL" id="QSW38004.1"/>
    </source>
</evidence>
<evidence type="ECO:0000256" key="3">
    <source>
        <dbReference type="ARBA" id="ARBA00022679"/>
    </source>
</evidence>
<dbReference type="PANTHER" id="PTHR21499:SF3">
    <property type="entry name" value="ASPARTOKINASE"/>
    <property type="match status" value="1"/>
</dbReference>
<dbReference type="Pfam" id="PF00696">
    <property type="entry name" value="AA_kinase"/>
    <property type="match status" value="1"/>
</dbReference>
<dbReference type="GO" id="GO:0009089">
    <property type="term" value="P:lysine biosynthetic process via diaminopimelate"/>
    <property type="evidence" value="ECO:0007669"/>
    <property type="project" value="TreeGrafter"/>
</dbReference>
<evidence type="ECO:0000256" key="4">
    <source>
        <dbReference type="ARBA" id="ARBA00022741"/>
    </source>
</evidence>
<dbReference type="AlphaFoldDB" id="A0A974X7Q2"/>
<proteinExistence type="inferred from homology"/>
<evidence type="ECO:0000313" key="10">
    <source>
        <dbReference type="Proteomes" id="UP000663347"/>
    </source>
</evidence>
<dbReference type="InterPro" id="IPR018042">
    <property type="entry name" value="Aspartate_kinase_CS"/>
</dbReference>
<keyword evidence="6" id="KW-0067">ATP-binding</keyword>
<dbReference type="GO" id="GO:0005524">
    <property type="term" value="F:ATP binding"/>
    <property type="evidence" value="ECO:0007669"/>
    <property type="project" value="UniProtKB-KW"/>
</dbReference>
<dbReference type="InterPro" id="IPR045865">
    <property type="entry name" value="ACT-like_dom_sf"/>
</dbReference>
<name>A0A974X7Q2_9PROT</name>
<dbReference type="InterPro" id="IPR001048">
    <property type="entry name" value="Asp/Glu/Uridylate_kinase"/>
</dbReference>
<feature type="domain" description="Aspartate/glutamate/uridylate kinase" evidence="8">
    <location>
        <begin position="2"/>
        <end position="229"/>
    </location>
</feature>
<dbReference type="Gene3D" id="3.40.1160.10">
    <property type="entry name" value="Acetylglutamate kinase-like"/>
    <property type="match status" value="1"/>
</dbReference>
<dbReference type="InterPro" id="IPR036393">
    <property type="entry name" value="AceGlu_kinase-like_sf"/>
</dbReference>
<organism evidence="9 10">
    <name type="scientific">Candidatus Vidania fulgoroideorum</name>
    <dbReference type="NCBI Taxonomy" id="881286"/>
    <lineage>
        <taxon>Bacteria</taxon>
        <taxon>Pseudomonadati</taxon>
        <taxon>Pseudomonadota</taxon>
        <taxon>Betaproteobacteria</taxon>
        <taxon>Candidatus Vidania</taxon>
    </lineage>
</organism>
<dbReference type="GO" id="GO:0009090">
    <property type="term" value="P:homoserine biosynthetic process"/>
    <property type="evidence" value="ECO:0007669"/>
    <property type="project" value="TreeGrafter"/>
</dbReference>
<dbReference type="GO" id="GO:0004072">
    <property type="term" value="F:aspartate kinase activity"/>
    <property type="evidence" value="ECO:0007669"/>
    <property type="project" value="UniProtKB-EC"/>
</dbReference>
<reference evidence="9" key="2">
    <citation type="submission" date="2021-03" db="EMBL/GenBank/DDBJ databases">
        <title>Alternative transmission patterns in independently acquired nutritional co-symbionts of Dictyopharidae planthoppers.</title>
        <authorList>
            <person name="Michalik A."/>
            <person name="Lukasik P."/>
        </authorList>
    </citation>
    <scope>NUCLEOTIDE SEQUENCE</scope>
    <source>
        <strain evidence="9">RANSCY</strain>
    </source>
</reference>
<sequence length="390" mass="44784">MNIVVHKYGGTSLGSLNRILNVSKRLVNWVKKGYKLIVIVSAFYGATNRLSYIFDNYCYDYYSRERSAFISIGEQMSSYLLSSSLKSIGCNSTFLSSWQIPVITTKFRKNNIIKYIGKSKIISYLRLYDIVVICGFQGIDKYGFLRILSRGGSDISAVQIASTFRLKNCYIYTDVDGVYSLDPNIFINATKFAYIDYFSMIELSSVGSKVLQINSIYTAISNLINIVVLSSLYSCDVKAEKNRGTIVSSRKLMIKSLFSSNEFFVKINFLNRLEIVYFLKFINTSLLCLDMFRINYVNFSIYFTVNNIDLSKINHRFKKNISFIRKVCKVSIIGYGIKNCNREFYKIITIISKLNIKIYDINSSELRTSFITSRNKEACLLEFLSKSLNI</sequence>
<dbReference type="SUPFAM" id="SSF53633">
    <property type="entry name" value="Carbamate kinase-like"/>
    <property type="match status" value="1"/>
</dbReference>
<evidence type="ECO:0000256" key="7">
    <source>
        <dbReference type="ARBA" id="ARBA00047872"/>
    </source>
</evidence>
<dbReference type="EMBL" id="CP071412">
    <property type="protein sequence ID" value="QSW38004.1"/>
    <property type="molecule type" value="Genomic_DNA"/>
</dbReference>
<evidence type="ECO:0000256" key="6">
    <source>
        <dbReference type="ARBA" id="ARBA00022840"/>
    </source>
</evidence>
<dbReference type="GO" id="GO:0005829">
    <property type="term" value="C:cytosol"/>
    <property type="evidence" value="ECO:0007669"/>
    <property type="project" value="TreeGrafter"/>
</dbReference>